<evidence type="ECO:0000256" key="3">
    <source>
        <dbReference type="ARBA" id="ARBA00012101"/>
    </source>
</evidence>
<evidence type="ECO:0000256" key="8">
    <source>
        <dbReference type="ARBA" id="ARBA00022840"/>
    </source>
</evidence>
<dbReference type="PANTHER" id="PTHR12227">
    <property type="entry name" value="GLYCERATE KINASE"/>
    <property type="match status" value="1"/>
</dbReference>
<evidence type="ECO:0000256" key="7">
    <source>
        <dbReference type="ARBA" id="ARBA00022777"/>
    </source>
</evidence>
<evidence type="ECO:0000259" key="10">
    <source>
        <dbReference type="Pfam" id="PF05161"/>
    </source>
</evidence>
<protein>
    <recommendedName>
        <fullName evidence="4">Glycerate kinase</fullName>
        <ecNumber evidence="3">2.7.1.31</ecNumber>
    </recommendedName>
</protein>
<keyword evidence="6" id="KW-0547">Nucleotide-binding</keyword>
<feature type="region of interest" description="Disordered" evidence="9">
    <location>
        <begin position="284"/>
        <end position="308"/>
    </location>
</feature>
<dbReference type="GO" id="GO:0008887">
    <property type="term" value="F:glycerate kinase activity"/>
    <property type="evidence" value="ECO:0007669"/>
    <property type="project" value="UniProtKB-EC"/>
</dbReference>
<dbReference type="Ensembl" id="ENSAMXT00005014863.1">
    <property type="protein sequence ID" value="ENSAMXP00005013412.1"/>
    <property type="gene ID" value="ENSAMXG00005007195.1"/>
</dbReference>
<dbReference type="GeneID" id="103036018"/>
<dbReference type="EC" id="2.7.1.31" evidence="3"/>
<feature type="domain" description="MOFRL" evidence="10">
    <location>
        <begin position="409"/>
        <end position="519"/>
    </location>
</feature>
<dbReference type="InterPro" id="IPR007835">
    <property type="entry name" value="MOFRL"/>
</dbReference>
<comment type="catalytic activity">
    <reaction evidence="1">
        <text>(R)-glycerate + ATP = (2R)-3-phosphoglycerate + ADP + H(+)</text>
        <dbReference type="Rhea" id="RHEA:23516"/>
        <dbReference type="ChEBI" id="CHEBI:15378"/>
        <dbReference type="ChEBI" id="CHEBI:16659"/>
        <dbReference type="ChEBI" id="CHEBI:30616"/>
        <dbReference type="ChEBI" id="CHEBI:58272"/>
        <dbReference type="ChEBI" id="CHEBI:456216"/>
        <dbReference type="EC" id="2.7.1.31"/>
    </reaction>
</comment>
<reference evidence="13" key="2">
    <citation type="submission" date="2025-05" db="UniProtKB">
        <authorList>
            <consortium name="Ensembl"/>
        </authorList>
    </citation>
    <scope>IDENTIFICATION</scope>
</reference>
<dbReference type="SUPFAM" id="SSF82544">
    <property type="entry name" value="GckA/TtuD-like"/>
    <property type="match status" value="1"/>
</dbReference>
<evidence type="ECO:0000259" key="11">
    <source>
        <dbReference type="Pfam" id="PF13660"/>
    </source>
</evidence>
<proteinExistence type="inferred from homology"/>
<name>A0A8B9JA00_ASTMX</name>
<dbReference type="Proteomes" id="UP000694621">
    <property type="component" value="Unplaced"/>
</dbReference>
<dbReference type="PANTHER" id="PTHR12227:SF0">
    <property type="entry name" value="GLYCERATE KINASE"/>
    <property type="match status" value="1"/>
</dbReference>
<evidence type="ECO:0000313" key="13">
    <source>
        <dbReference type="Ensembl" id="ENSAMXP00005013412.1"/>
    </source>
</evidence>
<evidence type="ECO:0000256" key="5">
    <source>
        <dbReference type="ARBA" id="ARBA00022679"/>
    </source>
</evidence>
<dbReference type="Gene3D" id="3.40.50.10180">
    <property type="entry name" value="Glycerate kinase, MOFRL-like N-terminal domain"/>
    <property type="match status" value="1"/>
</dbReference>
<dbReference type="GO" id="GO:0005524">
    <property type="term" value="F:ATP binding"/>
    <property type="evidence" value="ECO:0007669"/>
    <property type="project" value="UniProtKB-KW"/>
</dbReference>
<organism evidence="13 14">
    <name type="scientific">Astyanax mexicanus</name>
    <name type="common">Blind cave fish</name>
    <name type="synonym">Astyanax fasciatus mexicanus</name>
    <dbReference type="NCBI Taxonomy" id="7994"/>
    <lineage>
        <taxon>Eukaryota</taxon>
        <taxon>Metazoa</taxon>
        <taxon>Chordata</taxon>
        <taxon>Craniata</taxon>
        <taxon>Vertebrata</taxon>
        <taxon>Euteleostomi</taxon>
        <taxon>Actinopterygii</taxon>
        <taxon>Neopterygii</taxon>
        <taxon>Teleostei</taxon>
        <taxon>Ostariophysi</taxon>
        <taxon>Characiformes</taxon>
        <taxon>Characoidei</taxon>
        <taxon>Acestrorhamphidae</taxon>
        <taxon>Acestrorhamphinae</taxon>
        <taxon>Astyanax</taxon>
    </lineage>
</organism>
<evidence type="ECO:0000256" key="9">
    <source>
        <dbReference type="SAM" id="MobiDB-lite"/>
    </source>
</evidence>
<dbReference type="FunFam" id="3.40.50.10180:FF:000001">
    <property type="entry name" value="Glycerate kinase"/>
    <property type="match status" value="1"/>
</dbReference>
<evidence type="ECO:0000313" key="15">
    <source>
        <dbReference type="Proteomes" id="UP000752171"/>
    </source>
</evidence>
<dbReference type="InterPro" id="IPR037035">
    <property type="entry name" value="GK-like_C_sf"/>
</dbReference>
<dbReference type="InterPro" id="IPR025286">
    <property type="entry name" value="MOFRL_assoc_dom"/>
</dbReference>
<dbReference type="OMA" id="GKAAWRM"/>
<evidence type="ECO:0000256" key="2">
    <source>
        <dbReference type="ARBA" id="ARBA00005393"/>
    </source>
</evidence>
<gene>
    <name evidence="12" type="primary">GLYCTK</name>
    <name evidence="12" type="ORF">AMEX_G6857</name>
</gene>
<evidence type="ECO:0000256" key="4">
    <source>
        <dbReference type="ARBA" id="ARBA00020720"/>
    </source>
</evidence>
<dbReference type="InterPro" id="IPR038614">
    <property type="entry name" value="GK_N_sf"/>
</dbReference>
<dbReference type="Pfam" id="PF05161">
    <property type="entry name" value="MOFRL"/>
    <property type="match status" value="1"/>
</dbReference>
<comment type="similarity">
    <text evidence="2">Belongs to the glycerate kinase type-2 family.</text>
</comment>
<dbReference type="GO" id="GO:0005737">
    <property type="term" value="C:cytoplasm"/>
    <property type="evidence" value="ECO:0007669"/>
    <property type="project" value="TreeGrafter"/>
</dbReference>
<keyword evidence="7 12" id="KW-0418">Kinase</keyword>
<evidence type="ECO:0000313" key="14">
    <source>
        <dbReference type="Proteomes" id="UP000694621"/>
    </source>
</evidence>
<dbReference type="Pfam" id="PF13660">
    <property type="entry name" value="DUF4147"/>
    <property type="match status" value="1"/>
</dbReference>
<reference evidence="12 15" key="1">
    <citation type="submission" date="2021-07" db="EMBL/GenBank/DDBJ databases">
        <authorList>
            <person name="Imarazene B."/>
            <person name="Zahm M."/>
            <person name="Klopp C."/>
            <person name="Cabau C."/>
            <person name="Beille S."/>
            <person name="Jouanno E."/>
            <person name="Castinel A."/>
            <person name="Lluch J."/>
            <person name="Gil L."/>
            <person name="Kuchtly C."/>
            <person name="Lopez Roques C."/>
            <person name="Donnadieu C."/>
            <person name="Parrinello H."/>
            <person name="Journot L."/>
            <person name="Du K."/>
            <person name="Schartl M."/>
            <person name="Retaux S."/>
            <person name="Guiguen Y."/>
        </authorList>
    </citation>
    <scope>NUCLEOTIDE SEQUENCE [LARGE SCALE GENOMIC DNA]</scope>
    <source>
        <strain evidence="12">Pach_M1</strain>
        <tissue evidence="12">Testis</tissue>
    </source>
</reference>
<dbReference type="KEGG" id="amex:103036018"/>
<dbReference type="CTD" id="132158"/>
<dbReference type="OrthoDB" id="44918at2759"/>
<dbReference type="Gene3D" id="3.40.1480.10">
    <property type="entry name" value="MOFRL domain"/>
    <property type="match status" value="1"/>
</dbReference>
<evidence type="ECO:0000256" key="1">
    <source>
        <dbReference type="ARBA" id="ARBA00000694"/>
    </source>
</evidence>
<dbReference type="Proteomes" id="UP000752171">
    <property type="component" value="Unassembled WGS sequence"/>
</dbReference>
<dbReference type="InterPro" id="IPR039760">
    <property type="entry name" value="MOFRL_protein"/>
</dbReference>
<accession>A0A8B9JA00</accession>
<keyword evidence="8" id="KW-0067">ATP-binding</keyword>
<dbReference type="EMBL" id="JAICCE010000005">
    <property type="protein sequence ID" value="KAG9276882.1"/>
    <property type="molecule type" value="Genomic_DNA"/>
</dbReference>
<dbReference type="AlphaFoldDB" id="A0A8B9JA00"/>
<keyword evidence="5" id="KW-0808">Transferase</keyword>
<evidence type="ECO:0000313" key="12">
    <source>
        <dbReference type="EMBL" id="KAG9276882.1"/>
    </source>
</evidence>
<sequence length="530" mass="56233">MARVLSLSRSVHHWRPLWAGGPAAARVRRMSSLQERARAVFAAAVEGVQPDSVVRRGLQRRGDELLMDGRSFRLSNNLHLVGCGKAVLGMAAEAERIVGDHLVQGLISVPHGIQETLQHHGKQNMLLGSSSRIKVMEGAKHNLPDANAQKSAESIRELVSSLTERDLLLVLISGGGSALLPAPVPPITLQEKQDVTRRLAAAGATIQELNTVRRALSLLKGGGLARCAYPAQVVSLVLSDVIGDPLDLIASGPTVQSEVHPEEVWSILERYNLSVSLPSSVKEVLNKSSSSQGEGESGKRTQDSTAGDHVLNSVIGSNTIALECAGRRARELGLRTVVLSPGVCGDVRTVARLYGLLSQYACSPGKEPPLELQEQILKVGPEAGVESWDLCRTMKLLGEGREEGWCATCLLAGGEPTVQLTGKGRGGRNQELALRVGLELSAGSMKNPAVFLSGGTDGQDGPTDAAGAVSDAELEAEAKNQGLDINSFLSNNDSFTFFSRLSDGRRLLLPGLTGTNVMDVHVMLLPPASE</sequence>
<feature type="domain" description="MOFRL-associated" evidence="11">
    <location>
        <begin position="37"/>
        <end position="286"/>
    </location>
</feature>
<evidence type="ECO:0000256" key="6">
    <source>
        <dbReference type="ARBA" id="ARBA00022741"/>
    </source>
</evidence>